<dbReference type="EMBL" id="CAJHCP010000006">
    <property type="protein sequence ID" value="CAD6537353.1"/>
    <property type="molecule type" value="Genomic_DNA"/>
</dbReference>
<dbReference type="Proteomes" id="UP000598032">
    <property type="component" value="Unassembled WGS sequence"/>
</dbReference>
<dbReference type="RefSeq" id="WP_201643218.1">
    <property type="nucleotide sequence ID" value="NZ_CAJHCP010000006.1"/>
</dbReference>
<evidence type="ECO:0000313" key="3">
    <source>
        <dbReference type="Proteomes" id="UP000598032"/>
    </source>
</evidence>
<evidence type="ECO:0000313" key="2">
    <source>
        <dbReference type="EMBL" id="CAD6537353.1"/>
    </source>
</evidence>
<feature type="chain" id="PRO_5047439291" evidence="1">
    <location>
        <begin position="32"/>
        <end position="153"/>
    </location>
</feature>
<comment type="caution">
    <text evidence="2">The sequence shown here is derived from an EMBL/GenBank/DDBJ whole genome shotgun (WGS) entry which is preliminary data.</text>
</comment>
<organism evidence="2 3">
    <name type="scientific">Paraburkholderia metrosideri</name>
    <dbReference type="NCBI Taxonomy" id="580937"/>
    <lineage>
        <taxon>Bacteria</taxon>
        <taxon>Pseudomonadati</taxon>
        <taxon>Pseudomonadota</taxon>
        <taxon>Betaproteobacteria</taxon>
        <taxon>Burkholderiales</taxon>
        <taxon>Burkholderiaceae</taxon>
        <taxon>Paraburkholderia</taxon>
    </lineage>
</organism>
<name>A0ABM8NQ37_9BURK</name>
<evidence type="ECO:0000256" key="1">
    <source>
        <dbReference type="SAM" id="SignalP"/>
    </source>
</evidence>
<keyword evidence="1" id="KW-0732">Signal</keyword>
<proteinExistence type="predicted"/>
<accession>A0ABM8NQ37</accession>
<keyword evidence="3" id="KW-1185">Reference proteome</keyword>
<gene>
    <name evidence="2" type="ORF">LMG28140_03160</name>
</gene>
<sequence>MTNGNWHGRAPARTIAAVAVALFVAPLTASAASGGTITFIGAITAPPLQISAAPMVSAMRLAATNAQAASQGAGVAVSFNAAPGVLSGADVALQPARAAPSRDAVAARFVDSGGRVVAAHDGHYRVGRDGGVLSLSPKASRADTPVIVVVSYD</sequence>
<feature type="signal peptide" evidence="1">
    <location>
        <begin position="1"/>
        <end position="31"/>
    </location>
</feature>
<reference evidence="2 3" key="1">
    <citation type="submission" date="2020-10" db="EMBL/GenBank/DDBJ databases">
        <authorList>
            <person name="Peeters C."/>
        </authorList>
    </citation>
    <scope>NUCLEOTIDE SEQUENCE [LARGE SCALE GENOMIC DNA]</scope>
    <source>
        <strain evidence="2 3">LMG 28140</strain>
    </source>
</reference>
<protein>
    <submittedName>
        <fullName evidence="2">Uncharacterized protein</fullName>
    </submittedName>
</protein>